<dbReference type="GO" id="GO:0008270">
    <property type="term" value="F:zinc ion binding"/>
    <property type="evidence" value="ECO:0007669"/>
    <property type="project" value="UniProtKB-KW"/>
</dbReference>
<keyword evidence="4" id="KW-0677">Repeat</keyword>
<dbReference type="PANTHER" id="PTHR11618">
    <property type="entry name" value="TRANSCRIPTION INITIATION FACTOR IIB-RELATED"/>
    <property type="match status" value="1"/>
</dbReference>
<dbReference type="HOGENOM" id="CLU_039947_0_0_1"/>
<keyword evidence="10" id="KW-0539">Nucleus</keyword>
<dbReference type="Pfam" id="PF08271">
    <property type="entry name" value="Zn_Ribbon_TF"/>
    <property type="match status" value="1"/>
</dbReference>
<dbReference type="CDD" id="cd20555">
    <property type="entry name" value="CYCLIN_BRF2"/>
    <property type="match status" value="1"/>
</dbReference>
<evidence type="ECO:0000256" key="14">
    <source>
        <dbReference type="PROSITE-ProRule" id="PRU00469"/>
    </source>
</evidence>
<dbReference type="Pfam" id="PF00382">
    <property type="entry name" value="TFIIB"/>
    <property type="match status" value="1"/>
</dbReference>
<evidence type="ECO:0000256" key="1">
    <source>
        <dbReference type="ARBA" id="ARBA00004123"/>
    </source>
</evidence>
<comment type="similarity">
    <text evidence="2">Belongs to the TFIIB family.</text>
</comment>
<dbReference type="SUPFAM" id="SSF57783">
    <property type="entry name" value="Zinc beta-ribbon"/>
    <property type="match status" value="1"/>
</dbReference>
<feature type="region of interest" description="Disordered" evidence="15">
    <location>
        <begin position="323"/>
        <end position="357"/>
    </location>
</feature>
<evidence type="ECO:0000256" key="11">
    <source>
        <dbReference type="ARBA" id="ARBA00039848"/>
    </source>
</evidence>
<evidence type="ECO:0000256" key="5">
    <source>
        <dbReference type="ARBA" id="ARBA00022771"/>
    </source>
</evidence>
<evidence type="ECO:0000313" key="17">
    <source>
        <dbReference type="Ensembl" id="ENSLACP00000015198.1"/>
    </source>
</evidence>
<dbReference type="STRING" id="7897.ENSLACP00000015198"/>
<dbReference type="PROSITE" id="PS51134">
    <property type="entry name" value="ZF_TFIIB"/>
    <property type="match status" value="1"/>
</dbReference>
<dbReference type="InterPro" id="IPR054078">
    <property type="entry name" value="BRF2-like_C"/>
</dbReference>
<evidence type="ECO:0000256" key="9">
    <source>
        <dbReference type="ARBA" id="ARBA00023163"/>
    </source>
</evidence>
<sequence length="428" mass="48109">MSEQKQCPECGSSEIVEDAHYSQNQLVCVECGYVLTEGLLTTTLSDETHFQVVRFTQSTEQTKQPTRSKIRGLKRVRDLCKILCLPYVCEEKAVSYYQRAFDHPSYHTVRVEKKEILVGCCVYVSCRQHNWPLTVSTICSLLHADKGLFTTVFLNVIKEFELDVPAQSLTDLVKTYCDSFQVFQNSRSVPPKFVEEKEKVVQRASQIVELASETWLVTGRHPIPIIIAASYLAWQSLRPADRLSCSLLRFCKLAGVDFPSPASLRLKEISEVLAKLASQLAWLRVLNLNKKTVVKYIGDILHHRIVLLRNAIKSTFDATAAGHSCANEESTQDEPETTPGTSETTDLLTGAPSRKGDVDLTSKRKALLFLPPCLLNPKKKTRNSEELNSTELNVTGDEDISDSEIEQYLRTPEEIKVFQRAHNAVGLS</sequence>
<keyword evidence="18" id="KW-1185">Reference proteome</keyword>
<dbReference type="GO" id="GO:0005634">
    <property type="term" value="C:nucleus"/>
    <property type="evidence" value="ECO:0007669"/>
    <property type="project" value="UniProtKB-SubCell"/>
</dbReference>
<dbReference type="InterPro" id="IPR013137">
    <property type="entry name" value="Znf_TFIIB"/>
</dbReference>
<keyword evidence="8" id="KW-0010">Activator</keyword>
<dbReference type="FunCoup" id="H3AZX7">
    <property type="interactions" value="815"/>
</dbReference>
<keyword evidence="3" id="KW-0479">Metal-binding</keyword>
<dbReference type="Gene3D" id="2.20.25.10">
    <property type="match status" value="1"/>
</dbReference>
<comment type="function">
    <text evidence="13">General activator of RNA polymerase III transcription. Factor exclusively required for RNA polymerase III transcription of genes with promoter elements upstream of the initiation sites. Contributes to the regulation of gene expression; functions as activator in the absence of oxidative stress. Down-regulates expression of target genes in response to oxidative stress. Overexpression protects cells against apoptosis in response to oxidative stress.</text>
</comment>
<protein>
    <recommendedName>
        <fullName evidence="11">Transcription factor IIIB 50 kDa subunit</fullName>
    </recommendedName>
    <alternativeName>
        <fullName evidence="12">B-related factor 2</fullName>
    </alternativeName>
</protein>
<name>H3AZX7_LATCH</name>
<evidence type="ECO:0000313" key="18">
    <source>
        <dbReference type="Proteomes" id="UP000008672"/>
    </source>
</evidence>
<dbReference type="GeneTree" id="ENSGT00390000002288"/>
<evidence type="ECO:0000256" key="2">
    <source>
        <dbReference type="ARBA" id="ARBA00010857"/>
    </source>
</evidence>
<keyword evidence="5 14" id="KW-0863">Zinc-finger</keyword>
<dbReference type="PANTHER" id="PTHR11618:SF5">
    <property type="entry name" value="TRANSCRIPTION FACTOR IIIB 50 KDA SUBUNIT"/>
    <property type="match status" value="1"/>
</dbReference>
<dbReference type="Gene3D" id="1.10.472.10">
    <property type="entry name" value="Cyclin-like"/>
    <property type="match status" value="2"/>
</dbReference>
<keyword evidence="7" id="KW-0805">Transcription regulation</keyword>
<gene>
    <name evidence="17" type="primary">BRF2</name>
</gene>
<feature type="compositionally biased region" description="Low complexity" evidence="15">
    <location>
        <begin position="337"/>
        <end position="349"/>
    </location>
</feature>
<dbReference type="AlphaFoldDB" id="H3AZX7"/>
<reference evidence="17" key="2">
    <citation type="submission" date="2025-08" db="UniProtKB">
        <authorList>
            <consortium name="Ensembl"/>
        </authorList>
    </citation>
    <scope>IDENTIFICATION</scope>
</reference>
<feature type="domain" description="TFIIB-type" evidence="16">
    <location>
        <begin position="3"/>
        <end position="36"/>
    </location>
</feature>
<comment type="subcellular location">
    <subcellularLocation>
        <location evidence="1">Nucleus</location>
    </subcellularLocation>
</comment>
<dbReference type="Pfam" id="PF21886">
    <property type="entry name" value="BRF2-like_C_cyclin_rpt"/>
    <property type="match status" value="1"/>
</dbReference>
<evidence type="ECO:0000256" key="6">
    <source>
        <dbReference type="ARBA" id="ARBA00022833"/>
    </source>
</evidence>
<dbReference type="Ensembl" id="ENSLACT00000015304.1">
    <property type="protein sequence ID" value="ENSLACP00000015198.1"/>
    <property type="gene ID" value="ENSLACG00000013380.1"/>
</dbReference>
<dbReference type="InterPro" id="IPR036915">
    <property type="entry name" value="Cyclin-like_sf"/>
</dbReference>
<feature type="region of interest" description="Disordered" evidence="15">
    <location>
        <begin position="379"/>
        <end position="399"/>
    </location>
</feature>
<evidence type="ECO:0000256" key="15">
    <source>
        <dbReference type="SAM" id="MobiDB-lite"/>
    </source>
</evidence>
<evidence type="ECO:0000256" key="12">
    <source>
        <dbReference type="ARBA" id="ARBA00042630"/>
    </source>
</evidence>
<evidence type="ECO:0000256" key="8">
    <source>
        <dbReference type="ARBA" id="ARBA00023159"/>
    </source>
</evidence>
<evidence type="ECO:0000256" key="4">
    <source>
        <dbReference type="ARBA" id="ARBA00022737"/>
    </source>
</evidence>
<proteinExistence type="inferred from homology"/>
<evidence type="ECO:0000259" key="16">
    <source>
        <dbReference type="PROSITE" id="PS51134"/>
    </source>
</evidence>
<evidence type="ECO:0000256" key="10">
    <source>
        <dbReference type="ARBA" id="ARBA00023242"/>
    </source>
</evidence>
<dbReference type="GO" id="GO:0017025">
    <property type="term" value="F:TBP-class protein binding"/>
    <property type="evidence" value="ECO:0007669"/>
    <property type="project" value="InterPro"/>
</dbReference>
<dbReference type="Proteomes" id="UP000008672">
    <property type="component" value="Unassembled WGS sequence"/>
</dbReference>
<accession>H3AZX7</accession>
<dbReference type="eggNOG" id="KOG1598">
    <property type="taxonomic scope" value="Eukaryota"/>
</dbReference>
<evidence type="ECO:0000256" key="13">
    <source>
        <dbReference type="ARBA" id="ARBA00045875"/>
    </source>
</evidence>
<dbReference type="InParanoid" id="H3AZX7"/>
<dbReference type="GO" id="GO:0070897">
    <property type="term" value="P:transcription preinitiation complex assembly"/>
    <property type="evidence" value="ECO:0007669"/>
    <property type="project" value="InterPro"/>
</dbReference>
<evidence type="ECO:0000256" key="7">
    <source>
        <dbReference type="ARBA" id="ARBA00023015"/>
    </source>
</evidence>
<reference evidence="18" key="1">
    <citation type="submission" date="2011-08" db="EMBL/GenBank/DDBJ databases">
        <title>The draft genome of Latimeria chalumnae.</title>
        <authorList>
            <person name="Di Palma F."/>
            <person name="Alfoldi J."/>
            <person name="Johnson J."/>
            <person name="Berlin A."/>
            <person name="Gnerre S."/>
            <person name="Jaffe D."/>
            <person name="MacCallum I."/>
            <person name="Young S."/>
            <person name="Walker B.J."/>
            <person name="Lander E."/>
            <person name="Lindblad-Toh K."/>
        </authorList>
    </citation>
    <scope>NUCLEOTIDE SEQUENCE [LARGE SCALE GENOMIC DNA]</scope>
    <source>
        <strain evidence="18">Wild caught</strain>
    </source>
</reference>
<dbReference type="EMBL" id="AFYH01110048">
    <property type="status" value="NOT_ANNOTATED_CDS"/>
    <property type="molecule type" value="Genomic_DNA"/>
</dbReference>
<keyword evidence="9" id="KW-0804">Transcription</keyword>
<dbReference type="GO" id="GO:0097550">
    <property type="term" value="C:transcription preinitiation complex"/>
    <property type="evidence" value="ECO:0007669"/>
    <property type="project" value="TreeGrafter"/>
</dbReference>
<dbReference type="OMA" id="DLPHPAY"/>
<dbReference type="FunFam" id="2.20.25.10:FF:000014">
    <property type="entry name" value="Transcription factor IIIB 50 kDa subunit"/>
    <property type="match status" value="1"/>
</dbReference>
<evidence type="ECO:0000256" key="3">
    <source>
        <dbReference type="ARBA" id="ARBA00022723"/>
    </source>
</evidence>
<dbReference type="FunFam" id="1.10.472.10:FF:000046">
    <property type="entry name" value="Transcription factor IIIB 50 kDa subunit"/>
    <property type="match status" value="1"/>
</dbReference>
<dbReference type="SUPFAM" id="SSF47954">
    <property type="entry name" value="Cyclin-like"/>
    <property type="match status" value="2"/>
</dbReference>
<keyword evidence="6" id="KW-0862">Zinc</keyword>
<dbReference type="InterPro" id="IPR000812">
    <property type="entry name" value="TFIIB"/>
</dbReference>
<organism evidence="17 18">
    <name type="scientific">Latimeria chalumnae</name>
    <name type="common">Coelacanth</name>
    <dbReference type="NCBI Taxonomy" id="7897"/>
    <lineage>
        <taxon>Eukaryota</taxon>
        <taxon>Metazoa</taxon>
        <taxon>Chordata</taxon>
        <taxon>Craniata</taxon>
        <taxon>Vertebrata</taxon>
        <taxon>Euteleostomi</taxon>
        <taxon>Coelacanthiformes</taxon>
        <taxon>Coelacanthidae</taxon>
        <taxon>Latimeria</taxon>
    </lineage>
</organism>
<dbReference type="InterPro" id="IPR013150">
    <property type="entry name" value="TFIIB_cyclin"/>
</dbReference>
<reference evidence="17" key="3">
    <citation type="submission" date="2025-09" db="UniProtKB">
        <authorList>
            <consortium name="Ensembl"/>
        </authorList>
    </citation>
    <scope>IDENTIFICATION</scope>
</reference>